<dbReference type="PANTHER" id="PTHR30212">
    <property type="entry name" value="PROTEIN YIIM"/>
    <property type="match status" value="1"/>
</dbReference>
<accession>A0A542DX05</accession>
<dbReference type="SUPFAM" id="SSF50800">
    <property type="entry name" value="PK beta-barrel domain-like"/>
    <property type="match status" value="1"/>
</dbReference>
<feature type="region of interest" description="Disordered" evidence="1">
    <location>
        <begin position="22"/>
        <end position="55"/>
    </location>
</feature>
<dbReference type="EMBL" id="VFMN01000001">
    <property type="protein sequence ID" value="TQJ07629.1"/>
    <property type="molecule type" value="Genomic_DNA"/>
</dbReference>
<dbReference type="PANTHER" id="PTHR30212:SF2">
    <property type="entry name" value="PROTEIN YIIM"/>
    <property type="match status" value="1"/>
</dbReference>
<dbReference type="PROSITE" id="PS51340">
    <property type="entry name" value="MOSC"/>
    <property type="match status" value="1"/>
</dbReference>
<dbReference type="InterPro" id="IPR005302">
    <property type="entry name" value="MoCF_Sase_C"/>
</dbReference>
<proteinExistence type="predicted"/>
<evidence type="ECO:0000313" key="3">
    <source>
        <dbReference type="EMBL" id="TQJ07629.1"/>
    </source>
</evidence>
<dbReference type="Pfam" id="PF03473">
    <property type="entry name" value="MOSC"/>
    <property type="match status" value="1"/>
</dbReference>
<organism evidence="3 4">
    <name type="scientific">Lapillicoccus jejuensis</name>
    <dbReference type="NCBI Taxonomy" id="402171"/>
    <lineage>
        <taxon>Bacteria</taxon>
        <taxon>Bacillati</taxon>
        <taxon>Actinomycetota</taxon>
        <taxon>Actinomycetes</taxon>
        <taxon>Micrococcales</taxon>
        <taxon>Intrasporangiaceae</taxon>
        <taxon>Lapillicoccus</taxon>
    </lineage>
</organism>
<feature type="domain" description="MOSC" evidence="2">
    <location>
        <begin position="32"/>
        <end position="176"/>
    </location>
</feature>
<gene>
    <name evidence="3" type="ORF">FB458_0697</name>
</gene>
<keyword evidence="4" id="KW-1185">Reference proteome</keyword>
<sequence>MAAVTARVLTVNVGRLEPIDSGKDLPTGIRKQPVEGPVEVRDPGPKHGGLGSGLVGDAIGDVEHHGGVTQAVYAYAREDLDAYEALLGVELPNGAFGENLTTSGLEVSDALVGERWRVGESLVLQVTAPRIPCSTFRAHLGRKGWLRTFTERNRTGTYLSVVEPGPVRAGDTVEVVHRPDHGVRSSDVFLATMTRHDLLPGLLVAADDLEPETLAQARAAVASHA</sequence>
<dbReference type="InterPro" id="IPR052353">
    <property type="entry name" value="Benzoxazolinone_Detox_Enz"/>
</dbReference>
<protein>
    <submittedName>
        <fullName evidence="3">MOSC domain-containing protein YiiM</fullName>
    </submittedName>
</protein>
<dbReference type="Gene3D" id="2.40.33.20">
    <property type="entry name" value="PK beta-barrel domain-like"/>
    <property type="match status" value="1"/>
</dbReference>
<dbReference type="AlphaFoldDB" id="A0A542DX05"/>
<evidence type="ECO:0000259" key="2">
    <source>
        <dbReference type="PROSITE" id="PS51340"/>
    </source>
</evidence>
<dbReference type="GO" id="GO:0030151">
    <property type="term" value="F:molybdenum ion binding"/>
    <property type="evidence" value="ECO:0007669"/>
    <property type="project" value="InterPro"/>
</dbReference>
<dbReference type="Proteomes" id="UP000317893">
    <property type="component" value="Unassembled WGS sequence"/>
</dbReference>
<name>A0A542DX05_9MICO</name>
<reference evidence="3 4" key="1">
    <citation type="submission" date="2019-06" db="EMBL/GenBank/DDBJ databases">
        <title>Sequencing the genomes of 1000 actinobacteria strains.</title>
        <authorList>
            <person name="Klenk H.-P."/>
        </authorList>
    </citation>
    <scope>NUCLEOTIDE SEQUENCE [LARGE SCALE GENOMIC DNA]</scope>
    <source>
        <strain evidence="3 4">DSM 18607</strain>
    </source>
</reference>
<comment type="caution">
    <text evidence="3">The sequence shown here is derived from an EMBL/GenBank/DDBJ whole genome shotgun (WGS) entry which is preliminary data.</text>
</comment>
<dbReference type="InterPro" id="IPR011037">
    <property type="entry name" value="Pyrv_Knase-like_insert_dom_sf"/>
</dbReference>
<evidence type="ECO:0000256" key="1">
    <source>
        <dbReference type="SAM" id="MobiDB-lite"/>
    </source>
</evidence>
<dbReference type="GO" id="GO:0030170">
    <property type="term" value="F:pyridoxal phosphate binding"/>
    <property type="evidence" value="ECO:0007669"/>
    <property type="project" value="InterPro"/>
</dbReference>
<dbReference type="GO" id="GO:0003824">
    <property type="term" value="F:catalytic activity"/>
    <property type="evidence" value="ECO:0007669"/>
    <property type="project" value="InterPro"/>
</dbReference>
<evidence type="ECO:0000313" key="4">
    <source>
        <dbReference type="Proteomes" id="UP000317893"/>
    </source>
</evidence>